<accession>A0ABR6NJ99</accession>
<name>A0ABR6NJ99_9SPHN</name>
<protein>
    <submittedName>
        <fullName evidence="2">Uncharacterized protein</fullName>
    </submittedName>
</protein>
<sequence length="131" mass="13664">MTRAWPSHGSRGQWFAIAMLLALASALIPALVHTGLPATTPLGSAFDPSTNVVALHSRKQAPLATPTATLKDGDASGCDTGMAAMPARPPCEVPARTAASGPAGMESRTAAQPREARWRARSAREPPLRMI</sequence>
<evidence type="ECO:0000313" key="3">
    <source>
        <dbReference type="Proteomes" id="UP001138540"/>
    </source>
</evidence>
<gene>
    <name evidence="2" type="ORF">HNP60_003329</name>
</gene>
<evidence type="ECO:0000256" key="1">
    <source>
        <dbReference type="SAM" id="MobiDB-lite"/>
    </source>
</evidence>
<keyword evidence="3" id="KW-1185">Reference proteome</keyword>
<dbReference type="RefSeq" id="WP_184155846.1">
    <property type="nucleotide sequence ID" value="NZ_JACHKA010000001.1"/>
</dbReference>
<feature type="compositionally biased region" description="Basic and acidic residues" evidence="1">
    <location>
        <begin position="114"/>
        <end position="131"/>
    </location>
</feature>
<evidence type="ECO:0000313" key="2">
    <source>
        <dbReference type="EMBL" id="MBB5987355.1"/>
    </source>
</evidence>
<proteinExistence type="predicted"/>
<dbReference type="EMBL" id="JACHKA010000001">
    <property type="protein sequence ID" value="MBB5987355.1"/>
    <property type="molecule type" value="Genomic_DNA"/>
</dbReference>
<comment type="caution">
    <text evidence="2">The sequence shown here is derived from an EMBL/GenBank/DDBJ whole genome shotgun (WGS) entry which is preliminary data.</text>
</comment>
<feature type="region of interest" description="Disordered" evidence="1">
    <location>
        <begin position="81"/>
        <end position="131"/>
    </location>
</feature>
<organism evidence="2 3">
    <name type="scientific">Sphingobium lignivorans</name>
    <dbReference type="NCBI Taxonomy" id="2735886"/>
    <lineage>
        <taxon>Bacteria</taxon>
        <taxon>Pseudomonadati</taxon>
        <taxon>Pseudomonadota</taxon>
        <taxon>Alphaproteobacteria</taxon>
        <taxon>Sphingomonadales</taxon>
        <taxon>Sphingomonadaceae</taxon>
        <taxon>Sphingobium</taxon>
    </lineage>
</organism>
<dbReference type="Proteomes" id="UP001138540">
    <property type="component" value="Unassembled WGS sequence"/>
</dbReference>
<reference evidence="2 3" key="1">
    <citation type="submission" date="2020-08" db="EMBL/GenBank/DDBJ databases">
        <title>Exploring microbial biodiversity for novel pathways involved in the catabolism of aromatic compounds derived from lignin.</title>
        <authorList>
            <person name="Elkins J."/>
        </authorList>
    </citation>
    <scope>NUCLEOTIDE SEQUENCE [LARGE SCALE GENOMIC DNA]</scope>
    <source>
        <strain evidence="2 3">B1D3A</strain>
    </source>
</reference>